<dbReference type="AlphaFoldDB" id="A0A371GWE9"/>
<evidence type="ECO:0000259" key="1">
    <source>
        <dbReference type="PROSITE" id="PS50994"/>
    </source>
</evidence>
<organism evidence="2 3">
    <name type="scientific">Mucuna pruriens</name>
    <name type="common">Velvet bean</name>
    <name type="synonym">Dolichos pruriens</name>
    <dbReference type="NCBI Taxonomy" id="157652"/>
    <lineage>
        <taxon>Eukaryota</taxon>
        <taxon>Viridiplantae</taxon>
        <taxon>Streptophyta</taxon>
        <taxon>Embryophyta</taxon>
        <taxon>Tracheophyta</taxon>
        <taxon>Spermatophyta</taxon>
        <taxon>Magnoliopsida</taxon>
        <taxon>eudicotyledons</taxon>
        <taxon>Gunneridae</taxon>
        <taxon>Pentapetalae</taxon>
        <taxon>rosids</taxon>
        <taxon>fabids</taxon>
        <taxon>Fabales</taxon>
        <taxon>Fabaceae</taxon>
        <taxon>Papilionoideae</taxon>
        <taxon>50 kb inversion clade</taxon>
        <taxon>NPAAA clade</taxon>
        <taxon>indigoferoid/millettioid clade</taxon>
        <taxon>Phaseoleae</taxon>
        <taxon>Mucuna</taxon>
    </lineage>
</organism>
<comment type="caution">
    <text evidence="2">The sequence shown here is derived from an EMBL/GenBank/DDBJ whole genome shotgun (WGS) entry which is preliminary data.</text>
</comment>
<feature type="domain" description="Integrase catalytic" evidence="1">
    <location>
        <begin position="124"/>
        <end position="215"/>
    </location>
</feature>
<proteinExistence type="predicted"/>
<dbReference type="Pfam" id="PF00665">
    <property type="entry name" value="rve"/>
    <property type="match status" value="1"/>
</dbReference>
<dbReference type="GO" id="GO:0003676">
    <property type="term" value="F:nucleic acid binding"/>
    <property type="evidence" value="ECO:0007669"/>
    <property type="project" value="InterPro"/>
</dbReference>
<dbReference type="GO" id="GO:0015074">
    <property type="term" value="P:DNA integration"/>
    <property type="evidence" value="ECO:0007669"/>
    <property type="project" value="InterPro"/>
</dbReference>
<dbReference type="PROSITE" id="PS50994">
    <property type="entry name" value="INTEGRASE"/>
    <property type="match status" value="1"/>
</dbReference>
<dbReference type="Proteomes" id="UP000257109">
    <property type="component" value="Unassembled WGS sequence"/>
</dbReference>
<dbReference type="Gene3D" id="1.10.340.70">
    <property type="match status" value="1"/>
</dbReference>
<protein>
    <submittedName>
        <fullName evidence="2">Gypsy retrotransposon integrase-like protein 1</fullName>
    </submittedName>
</protein>
<gene>
    <name evidence="2" type="primary">GIN1</name>
    <name evidence="2" type="ORF">CR513_22825</name>
</gene>
<dbReference type="InterPro" id="IPR001584">
    <property type="entry name" value="Integrase_cat-core"/>
</dbReference>
<feature type="non-terminal residue" evidence="2">
    <location>
        <position position="1"/>
    </location>
</feature>
<dbReference type="Pfam" id="PF17921">
    <property type="entry name" value="Integrase_H2C2"/>
    <property type="match status" value="1"/>
</dbReference>
<feature type="non-terminal residue" evidence="2">
    <location>
        <position position="215"/>
    </location>
</feature>
<dbReference type="InterPro" id="IPR036397">
    <property type="entry name" value="RNaseH_sf"/>
</dbReference>
<evidence type="ECO:0000313" key="2">
    <source>
        <dbReference type="EMBL" id="RDX94753.1"/>
    </source>
</evidence>
<dbReference type="Gene3D" id="3.30.420.10">
    <property type="entry name" value="Ribonuclease H-like superfamily/Ribonuclease H"/>
    <property type="match status" value="1"/>
</dbReference>
<reference evidence="2" key="1">
    <citation type="submission" date="2018-05" db="EMBL/GenBank/DDBJ databases">
        <title>Draft genome of Mucuna pruriens seed.</title>
        <authorList>
            <person name="Nnadi N.E."/>
            <person name="Vos R."/>
            <person name="Hasami M.H."/>
            <person name="Devisetty U.K."/>
            <person name="Aguiy J.C."/>
        </authorList>
    </citation>
    <scope>NUCLEOTIDE SEQUENCE [LARGE SCALE GENOMIC DNA]</scope>
    <source>
        <strain evidence="2">JCA_2017</strain>
    </source>
</reference>
<dbReference type="PANTHER" id="PTHR47266">
    <property type="entry name" value="ENDONUCLEASE-RELATED"/>
    <property type="match status" value="1"/>
</dbReference>
<dbReference type="InterPro" id="IPR041588">
    <property type="entry name" value="Integrase_H2C2"/>
</dbReference>
<dbReference type="InterPro" id="IPR012337">
    <property type="entry name" value="RNaseH-like_sf"/>
</dbReference>
<dbReference type="EMBL" id="QJKJ01004293">
    <property type="protein sequence ID" value="RDX94753.1"/>
    <property type="molecule type" value="Genomic_DNA"/>
</dbReference>
<dbReference type="InterPro" id="IPR052160">
    <property type="entry name" value="Gypsy_RT_Integrase-like"/>
</dbReference>
<sequence>MPTPWFADICNFVAASRFPPEASQLYKEKLQSDAKYYIWDDPYLWRLCSDQIICRCILDTEINSVLQFCHAAPVGGHYGSTWTARKVLDCRFYWPTIFRDTHQLVSTCEKCQKVGMAISRRQEIPQQPILFCEVFDVWGIDFMGPFPVSNGYSYILLAVDYVSRWVEVIVTKTNDAKVVVDFLKSNIFYRFGVPKALISDQGSHFCNKAMFSLLH</sequence>
<dbReference type="OrthoDB" id="1739170at2759"/>
<dbReference type="SUPFAM" id="SSF53098">
    <property type="entry name" value="Ribonuclease H-like"/>
    <property type="match status" value="1"/>
</dbReference>
<evidence type="ECO:0000313" key="3">
    <source>
        <dbReference type="Proteomes" id="UP000257109"/>
    </source>
</evidence>
<name>A0A371GWE9_MUCPR</name>
<accession>A0A371GWE9</accession>
<keyword evidence="3" id="KW-1185">Reference proteome</keyword>